<dbReference type="AlphaFoldDB" id="A0A915E7S8"/>
<keyword evidence="3" id="KW-1185">Reference proteome</keyword>
<dbReference type="Proteomes" id="UP000887574">
    <property type="component" value="Unplaced"/>
</dbReference>
<sequence length="72" mass="8211">MNHYGMQKSKEELEKVKELKEKVLGSELLKKRKRKGPKGSNPLSCKKAKMDKKAQQLPVCQTVGVEYGSFKM</sequence>
<name>A0A915E7S8_9BILA</name>
<dbReference type="InterPro" id="IPR057776">
    <property type="entry name" value="UTP23_sensor"/>
</dbReference>
<organism evidence="3 4">
    <name type="scientific">Ditylenchus dipsaci</name>
    <dbReference type="NCBI Taxonomy" id="166011"/>
    <lineage>
        <taxon>Eukaryota</taxon>
        <taxon>Metazoa</taxon>
        <taxon>Ecdysozoa</taxon>
        <taxon>Nematoda</taxon>
        <taxon>Chromadorea</taxon>
        <taxon>Rhabditida</taxon>
        <taxon>Tylenchina</taxon>
        <taxon>Tylenchomorpha</taxon>
        <taxon>Sphaerularioidea</taxon>
        <taxon>Anguinidae</taxon>
        <taxon>Anguininae</taxon>
        <taxon>Ditylenchus</taxon>
    </lineage>
</organism>
<reference evidence="4" key="1">
    <citation type="submission" date="2022-11" db="UniProtKB">
        <authorList>
            <consortium name="WormBaseParasite"/>
        </authorList>
    </citation>
    <scope>IDENTIFICATION</scope>
</reference>
<evidence type="ECO:0000256" key="1">
    <source>
        <dbReference type="SAM" id="MobiDB-lite"/>
    </source>
</evidence>
<proteinExistence type="predicted"/>
<feature type="region of interest" description="Disordered" evidence="1">
    <location>
        <begin position="25"/>
        <end position="51"/>
    </location>
</feature>
<evidence type="ECO:0000259" key="2">
    <source>
        <dbReference type="Pfam" id="PF24779"/>
    </source>
</evidence>
<evidence type="ECO:0000313" key="4">
    <source>
        <dbReference type="WBParaSite" id="jg325"/>
    </source>
</evidence>
<accession>A0A915E7S8</accession>
<protein>
    <recommendedName>
        <fullName evidence="2">UTP23 sensor motif region domain-containing protein</fullName>
    </recommendedName>
</protein>
<dbReference type="WBParaSite" id="jg325">
    <property type="protein sequence ID" value="jg325"/>
    <property type="gene ID" value="jg325"/>
</dbReference>
<feature type="domain" description="UTP23 sensor motif region" evidence="2">
    <location>
        <begin position="31"/>
        <end position="50"/>
    </location>
</feature>
<evidence type="ECO:0000313" key="3">
    <source>
        <dbReference type="Proteomes" id="UP000887574"/>
    </source>
</evidence>
<dbReference type="Pfam" id="PF24779">
    <property type="entry name" value="UTP23_sensor"/>
    <property type="match status" value="1"/>
</dbReference>